<reference evidence="1 2" key="1">
    <citation type="submission" date="2013-09" db="EMBL/GenBank/DDBJ databases">
        <authorList>
            <person name="Zeng Z."/>
            <person name="Chen C."/>
        </authorList>
    </citation>
    <scope>NUCLEOTIDE SEQUENCE [LARGE SCALE GENOMIC DNA]</scope>
    <source>
        <strain evidence="1 2">GH29-5</strain>
    </source>
</reference>
<dbReference type="Proteomes" id="UP000030121">
    <property type="component" value="Unassembled WGS sequence"/>
</dbReference>
<sequence>MKLITLLTLTVVTLTSCNCQKTAAEKSDLAAKTAMQEKAIPTLEYEANTRGYYRKITISDKKAWVVPERNGKTVTLNISDADWNELVTLYQSVNKEGLKDLKAPTEKRFYDGAPMANFRVITKEMTYQSATFDGGYPPAEIEKIVTKIIAIGDKVE</sequence>
<dbReference type="PROSITE" id="PS51257">
    <property type="entry name" value="PROKAR_LIPOPROTEIN"/>
    <property type="match status" value="1"/>
</dbReference>
<evidence type="ECO:0008006" key="3">
    <source>
        <dbReference type="Google" id="ProtNLM"/>
    </source>
</evidence>
<dbReference type="OrthoDB" id="1446480at2"/>
<gene>
    <name evidence="1" type="ORF">Q764_09420</name>
</gene>
<accession>A0A0A2MBV8</accession>
<evidence type="ECO:0000313" key="1">
    <source>
        <dbReference type="EMBL" id="KGO89116.1"/>
    </source>
</evidence>
<evidence type="ECO:0000313" key="2">
    <source>
        <dbReference type="Proteomes" id="UP000030121"/>
    </source>
</evidence>
<comment type="caution">
    <text evidence="1">The sequence shown here is derived from an EMBL/GenBank/DDBJ whole genome shotgun (WGS) entry which is preliminary data.</text>
</comment>
<dbReference type="AlphaFoldDB" id="A0A0A2MBV8"/>
<protein>
    <recommendedName>
        <fullName evidence="3">Lipoprotein</fullName>
    </recommendedName>
</protein>
<keyword evidence="2" id="KW-1185">Reference proteome</keyword>
<dbReference type="eggNOG" id="COG3187">
    <property type="taxonomic scope" value="Bacteria"/>
</dbReference>
<dbReference type="RefSeq" id="WP_026980633.1">
    <property type="nucleotide sequence ID" value="NZ_AUCZ01000010.1"/>
</dbReference>
<organism evidence="1 2">
    <name type="scientific">Flavobacterium suncheonense GH29-5 = DSM 17707</name>
    <dbReference type="NCBI Taxonomy" id="1121899"/>
    <lineage>
        <taxon>Bacteria</taxon>
        <taxon>Pseudomonadati</taxon>
        <taxon>Bacteroidota</taxon>
        <taxon>Flavobacteriia</taxon>
        <taxon>Flavobacteriales</taxon>
        <taxon>Flavobacteriaceae</taxon>
        <taxon>Flavobacterium</taxon>
    </lineage>
</organism>
<dbReference type="EMBL" id="JRLW01000011">
    <property type="protein sequence ID" value="KGO89116.1"/>
    <property type="molecule type" value="Genomic_DNA"/>
</dbReference>
<proteinExistence type="predicted"/>
<name>A0A0A2MBV8_9FLAO</name>
<dbReference type="STRING" id="1121899.GCA_000430025_02214"/>